<organism evidence="5 6">
    <name type="scientific">Purpureocillium lilacinum</name>
    <name type="common">Paecilomyces lilacinus</name>
    <dbReference type="NCBI Taxonomy" id="33203"/>
    <lineage>
        <taxon>Eukaryota</taxon>
        <taxon>Fungi</taxon>
        <taxon>Dikarya</taxon>
        <taxon>Ascomycota</taxon>
        <taxon>Pezizomycotina</taxon>
        <taxon>Sordariomycetes</taxon>
        <taxon>Hypocreomycetidae</taxon>
        <taxon>Hypocreales</taxon>
        <taxon>Ophiocordycipitaceae</taxon>
        <taxon>Purpureocillium</taxon>
    </lineage>
</organism>
<dbReference type="EMBL" id="JAWRVI010000003">
    <property type="protein sequence ID" value="KAK4094490.1"/>
    <property type="molecule type" value="Genomic_DNA"/>
</dbReference>
<dbReference type="InterPro" id="IPR013083">
    <property type="entry name" value="Znf_RING/FYVE/PHD"/>
</dbReference>
<keyword evidence="6" id="KW-1185">Reference proteome</keyword>
<reference evidence="5 6" key="1">
    <citation type="journal article" date="2024" name="Microbiol. Resour. Announc.">
        <title>Genome annotations for the ascomycete fungi Trichoderma harzianum, Trichoderma aggressivum, and Purpureocillium lilacinum.</title>
        <authorList>
            <person name="Beijen E.P.W."/>
            <person name="Ohm R.A."/>
        </authorList>
    </citation>
    <scope>NUCLEOTIDE SEQUENCE [LARGE SCALE GENOMIC DNA]</scope>
    <source>
        <strain evidence="5 6">CBS 150709</strain>
    </source>
</reference>
<proteinExistence type="predicted"/>
<keyword evidence="1" id="KW-0862">Zinc</keyword>
<dbReference type="SUPFAM" id="SSF56112">
    <property type="entry name" value="Protein kinase-like (PK-like)"/>
    <property type="match status" value="1"/>
</dbReference>
<evidence type="ECO:0000256" key="1">
    <source>
        <dbReference type="PROSITE-ProRule" id="PRU00175"/>
    </source>
</evidence>
<evidence type="ECO:0008006" key="7">
    <source>
        <dbReference type="Google" id="ProtNLM"/>
    </source>
</evidence>
<evidence type="ECO:0000256" key="2">
    <source>
        <dbReference type="SAM" id="MobiDB-lite"/>
    </source>
</evidence>
<dbReference type="Gene3D" id="3.30.40.10">
    <property type="entry name" value="Zinc/RING finger domain, C3HC4 (zinc finger)"/>
    <property type="match status" value="1"/>
</dbReference>
<dbReference type="InterPro" id="IPR001841">
    <property type="entry name" value="Znf_RING"/>
</dbReference>
<feature type="region of interest" description="Disordered" evidence="2">
    <location>
        <begin position="641"/>
        <end position="660"/>
    </location>
</feature>
<dbReference type="InterPro" id="IPR011009">
    <property type="entry name" value="Kinase-like_dom_sf"/>
</dbReference>
<dbReference type="CDD" id="cd16494">
    <property type="entry name" value="RING-CH-C4HC3_ZSWM2"/>
    <property type="match status" value="1"/>
</dbReference>
<gene>
    <name evidence="5" type="ORF">Purlil1_1095</name>
</gene>
<evidence type="ECO:0000313" key="6">
    <source>
        <dbReference type="Proteomes" id="UP001287286"/>
    </source>
</evidence>
<evidence type="ECO:0000259" key="3">
    <source>
        <dbReference type="PROSITE" id="PS50089"/>
    </source>
</evidence>
<dbReference type="InterPro" id="IPR007527">
    <property type="entry name" value="Znf_SWIM"/>
</dbReference>
<name>A0ABR0CEE0_PURLI</name>
<evidence type="ECO:0000259" key="4">
    <source>
        <dbReference type="PROSITE" id="PS50966"/>
    </source>
</evidence>
<dbReference type="Proteomes" id="UP001287286">
    <property type="component" value="Unassembled WGS sequence"/>
</dbReference>
<keyword evidence="1" id="KW-0863">Zinc-finger</keyword>
<keyword evidence="1" id="KW-0479">Metal-binding</keyword>
<feature type="compositionally biased region" description="Polar residues" evidence="2">
    <location>
        <begin position="55"/>
        <end position="81"/>
    </location>
</feature>
<dbReference type="InterPro" id="IPR039903">
    <property type="entry name" value="Zswim2"/>
</dbReference>
<dbReference type="CDD" id="cd05120">
    <property type="entry name" value="APH_ChoK_like"/>
    <property type="match status" value="1"/>
</dbReference>
<dbReference type="Pfam" id="PF01636">
    <property type="entry name" value="APH"/>
    <property type="match status" value="1"/>
</dbReference>
<comment type="caution">
    <text evidence="5">The sequence shown here is derived from an EMBL/GenBank/DDBJ whole genome shotgun (WGS) entry which is preliminary data.</text>
</comment>
<dbReference type="PROSITE" id="PS50089">
    <property type="entry name" value="ZF_RING_2"/>
    <property type="match status" value="1"/>
</dbReference>
<feature type="domain" description="SWIM-type" evidence="4">
    <location>
        <begin position="151"/>
        <end position="183"/>
    </location>
</feature>
<accession>A0ABR0CEE0</accession>
<dbReference type="PANTHER" id="PTHR21540">
    <property type="entry name" value="RING FINGER AND SWIM DOMAIN-CONTAINING PROTEIN 2"/>
    <property type="match status" value="1"/>
</dbReference>
<dbReference type="Gene3D" id="3.30.200.20">
    <property type="entry name" value="Phosphorylase Kinase, domain 1"/>
    <property type="match status" value="1"/>
</dbReference>
<dbReference type="PROSITE" id="PS50966">
    <property type="entry name" value="ZF_SWIM"/>
    <property type="match status" value="1"/>
</dbReference>
<dbReference type="Pfam" id="PF13639">
    <property type="entry name" value="zf-RING_2"/>
    <property type="match status" value="1"/>
</dbReference>
<feature type="region of interest" description="Disordered" evidence="2">
    <location>
        <begin position="1"/>
        <end position="105"/>
    </location>
</feature>
<dbReference type="PANTHER" id="PTHR21540:SF0">
    <property type="entry name" value="PHD FAMILY PROTEIN"/>
    <property type="match status" value="1"/>
</dbReference>
<sequence>MAPPAIGTVRQGTERNSRRNIPSTGIVKGAKGSASNPIILGDDLPPSTPRKPSAKIQNTRTAPFTSSKESSTKPLQQATKSPSRKRKAETESSPTAEKRARKFRPKAPQAFYPVYERALGQRFYVLKRTPTGTVECPEETFEMTGSTGNVYTVHIGRQPQCNCPHARKGNQCKHVLYILARVLHAPFDLVYQTALLSTELCTIFASEPDRDASGSTTAGKRKPVEGDCPICYCDLDADSSESVVWCRAACGQNIHQKCFQMWAATKAHGTVTCPMCRSTWEGDPDVASRVRMDMAVQSEGYANVGRQLGISGARDESTYSTWGLARRVVSPERSTVPGLAMSPSNYWLVIGLQDHKMRESDCCGQASSGWPPHFGREFHRAGSCHGMAQHGVAWHFPHWIRPVGVRARADRRDYSPLWLRTVGGSAFFIFYITNQMLNAKREADCVGLTTERKYFKVGHTWIKRSLRPAEWQINPFTGTLVVPRFGAERILNEAAAMQFIAEKTSIPVPKLHACFQDDEAAYLVLEYVDGVTMNELNANERQIVERELEGYLQTLRTLKSDSWGGPSGIVIPPYRVMVKLPRPNWKMRPKSSEDLVFCPNDFSTHNVIVDPSTLKVNAIIDWEYAGFYPVEFEGLSFRRPGPSVALEGEADDTDDRKDTMVSWSTWPSTMSTQTAPMTQAEDTAFAPGPSVADLSPY</sequence>
<feature type="domain" description="RING-type" evidence="3">
    <location>
        <begin position="228"/>
        <end position="277"/>
    </location>
</feature>
<dbReference type="SUPFAM" id="SSF57850">
    <property type="entry name" value="RING/U-box"/>
    <property type="match status" value="1"/>
</dbReference>
<dbReference type="Gene3D" id="3.90.1200.10">
    <property type="match status" value="1"/>
</dbReference>
<dbReference type="InterPro" id="IPR002575">
    <property type="entry name" value="Aminoglycoside_PTrfase"/>
</dbReference>
<evidence type="ECO:0000313" key="5">
    <source>
        <dbReference type="EMBL" id="KAK4094490.1"/>
    </source>
</evidence>
<protein>
    <recommendedName>
        <fullName evidence="7">Znf1</fullName>
    </recommendedName>
</protein>